<feature type="transmembrane region" description="Helical" evidence="7">
    <location>
        <begin position="521"/>
        <end position="542"/>
    </location>
</feature>
<evidence type="ECO:0000256" key="3">
    <source>
        <dbReference type="ARBA" id="ARBA00022448"/>
    </source>
</evidence>
<dbReference type="PANTHER" id="PTHR12266:SF0">
    <property type="entry name" value="MITOCHONDRIAL SODIUM_CALCIUM EXCHANGER PROTEIN"/>
    <property type="match status" value="1"/>
</dbReference>
<gene>
    <name evidence="10" type="ORF">CLIB1423_28S00540</name>
</gene>
<dbReference type="Pfam" id="PF01699">
    <property type="entry name" value="Na_Ca_ex"/>
    <property type="match status" value="2"/>
</dbReference>
<evidence type="ECO:0000259" key="9">
    <source>
        <dbReference type="Pfam" id="PF01699"/>
    </source>
</evidence>
<feature type="transmembrane region" description="Helical" evidence="7">
    <location>
        <begin position="210"/>
        <end position="234"/>
    </location>
</feature>
<keyword evidence="8" id="KW-0732">Signal</keyword>
<feature type="transmembrane region" description="Helical" evidence="7">
    <location>
        <begin position="158"/>
        <end position="179"/>
    </location>
</feature>
<dbReference type="OrthoDB" id="407410at2759"/>
<evidence type="ECO:0000256" key="6">
    <source>
        <dbReference type="ARBA" id="ARBA00023136"/>
    </source>
</evidence>
<comment type="caution">
    <text evidence="10">The sequence shown here is derived from an EMBL/GenBank/DDBJ whole genome shotgun (WGS) entry which is preliminary data.</text>
</comment>
<evidence type="ECO:0000256" key="5">
    <source>
        <dbReference type="ARBA" id="ARBA00022989"/>
    </source>
</evidence>
<accession>A0A9P0W1D7</accession>
<feature type="domain" description="Sodium/calcium exchanger membrane region" evidence="9">
    <location>
        <begin position="527"/>
        <end position="683"/>
    </location>
</feature>
<name>A0A9P0W1D7_9ASCO</name>
<dbReference type="AlphaFoldDB" id="A0A9P0W1D7"/>
<dbReference type="InterPro" id="IPR051359">
    <property type="entry name" value="CaCA_antiporter"/>
</dbReference>
<feature type="signal peptide" evidence="8">
    <location>
        <begin position="1"/>
        <end position="17"/>
    </location>
</feature>
<keyword evidence="6 7" id="KW-0472">Membrane</keyword>
<feature type="transmembrane region" description="Helical" evidence="7">
    <location>
        <begin position="79"/>
        <end position="103"/>
    </location>
</feature>
<evidence type="ECO:0000256" key="1">
    <source>
        <dbReference type="ARBA" id="ARBA00004141"/>
    </source>
</evidence>
<feature type="transmembrane region" description="Helical" evidence="7">
    <location>
        <begin position="562"/>
        <end position="583"/>
    </location>
</feature>
<feature type="transmembrane region" description="Helical" evidence="7">
    <location>
        <begin position="186"/>
        <end position="204"/>
    </location>
</feature>
<dbReference type="InterPro" id="IPR044880">
    <property type="entry name" value="NCX_ion-bd_dom_sf"/>
</dbReference>
<protein>
    <recommendedName>
        <fullName evidence="9">Sodium/calcium exchanger membrane region domain-containing protein</fullName>
    </recommendedName>
</protein>
<dbReference type="GO" id="GO:0008324">
    <property type="term" value="F:monoatomic cation transmembrane transporter activity"/>
    <property type="evidence" value="ECO:0007669"/>
    <property type="project" value="TreeGrafter"/>
</dbReference>
<feature type="chain" id="PRO_5040453986" description="Sodium/calcium exchanger membrane region domain-containing protein" evidence="8">
    <location>
        <begin position="18"/>
        <end position="688"/>
    </location>
</feature>
<dbReference type="EMBL" id="CAKXYY010000028">
    <property type="protein sequence ID" value="CAH2355538.1"/>
    <property type="molecule type" value="Genomic_DNA"/>
</dbReference>
<dbReference type="InterPro" id="IPR004837">
    <property type="entry name" value="NaCa_Exmemb"/>
</dbReference>
<evidence type="ECO:0000256" key="7">
    <source>
        <dbReference type="SAM" id="Phobius"/>
    </source>
</evidence>
<keyword evidence="4 7" id="KW-0812">Transmembrane</keyword>
<sequence length="688" mass="76673">MNRRSIIVLLLINFAFALEDNNSTSPVWSDPDSPLKSQKCTALYEIPKENQCSFIRNECKDYKLGYANYLELYYCTFSFLHSFAFLPLVCNLAILFVSLGLTASEYLCPNLHSISKVLQLSDNLAGLTLLALGNGAPDILSTFQGMSLDSSDLAISELTGAAFFITTVVIGTMGIVHPFKVPKVAFLRDLGFFICFLAVVLTAILKGVLTFFHCIILVAMYVVYVVVVVCSHSITKMKTRQRLREERSRGNFVELGGRNVDNEIGDEEEDIFLDDINQLPSIEALHMSSIPIDQVSRIDSALSLPGSFGLNTLLKNLQKHSNHRIQLPGDDHIRSVSAPAAVESTPPLEDDIHDIEELDETSIPRYNNTFPVSSDYQASFFLKLLFPSFLEFKELDMQSKIRTVIMSPVLFLLRVSIPVRDQACIDAITENERKNLDIQLGIGNIEENDASQFDVDGSSFEIDKVLLQVQNFLSNIFITYVWCNGDPYYWTTILPMSIFVSCIISYATYMMYNQNPSRRRIIFHISSFFGFVSALSWISIFATEVIGILKMISLVYDVSDEILGMTVFALGNSIGDFISNFTIAKMGMPLMAFGACFGGPVLTFSSMGFSGALLSTNISSQAKNSFASGFNLGNSSTLLTIFVGLLLNSIFLLVMVPRNNWLVDRDIGRCTIFIWAVVTSLCIFIEFK</sequence>
<dbReference type="Proteomes" id="UP000837801">
    <property type="component" value="Unassembled WGS sequence"/>
</dbReference>
<evidence type="ECO:0000313" key="10">
    <source>
        <dbReference type="EMBL" id="CAH2355538.1"/>
    </source>
</evidence>
<organism evidence="10 11">
    <name type="scientific">[Candida] railenensis</name>
    <dbReference type="NCBI Taxonomy" id="45579"/>
    <lineage>
        <taxon>Eukaryota</taxon>
        <taxon>Fungi</taxon>
        <taxon>Dikarya</taxon>
        <taxon>Ascomycota</taxon>
        <taxon>Saccharomycotina</taxon>
        <taxon>Pichiomycetes</taxon>
        <taxon>Debaryomycetaceae</taxon>
        <taxon>Kurtzmaniella</taxon>
    </lineage>
</organism>
<dbReference type="GO" id="GO:0006874">
    <property type="term" value="P:intracellular calcium ion homeostasis"/>
    <property type="evidence" value="ECO:0007669"/>
    <property type="project" value="TreeGrafter"/>
</dbReference>
<keyword evidence="3" id="KW-0813">Transport</keyword>
<dbReference type="Gene3D" id="1.20.1420.30">
    <property type="entry name" value="NCX, central ion-binding region"/>
    <property type="match status" value="2"/>
</dbReference>
<feature type="transmembrane region" description="Helical" evidence="7">
    <location>
        <begin position="465"/>
        <end position="482"/>
    </location>
</feature>
<feature type="transmembrane region" description="Helical" evidence="7">
    <location>
        <begin position="635"/>
        <end position="655"/>
    </location>
</feature>
<feature type="transmembrane region" description="Helical" evidence="7">
    <location>
        <begin position="667"/>
        <end position="687"/>
    </location>
</feature>
<keyword evidence="11" id="KW-1185">Reference proteome</keyword>
<feature type="transmembrane region" description="Helical" evidence="7">
    <location>
        <begin position="590"/>
        <end position="615"/>
    </location>
</feature>
<comment type="similarity">
    <text evidence="2">Belongs to the Ca(2+):cation antiporter (CaCA) (TC 2.A.19) family.</text>
</comment>
<reference evidence="10" key="1">
    <citation type="submission" date="2022-03" db="EMBL/GenBank/DDBJ databases">
        <authorList>
            <person name="Legras J.-L."/>
            <person name="Devillers H."/>
            <person name="Grondin C."/>
        </authorList>
    </citation>
    <scope>NUCLEOTIDE SEQUENCE</scope>
    <source>
        <strain evidence="10">CLIB 1423</strain>
    </source>
</reference>
<evidence type="ECO:0000256" key="2">
    <source>
        <dbReference type="ARBA" id="ARBA00008170"/>
    </source>
</evidence>
<feature type="transmembrane region" description="Helical" evidence="7">
    <location>
        <begin position="488"/>
        <end position="509"/>
    </location>
</feature>
<proteinExistence type="inferred from homology"/>
<dbReference type="PANTHER" id="PTHR12266">
    <property type="entry name" value="NA+/CA2+ K+ INDEPENDENT EXCHANGER"/>
    <property type="match status" value="1"/>
</dbReference>
<comment type="subcellular location">
    <subcellularLocation>
        <location evidence="1">Membrane</location>
        <topology evidence="1">Multi-pass membrane protein</topology>
    </subcellularLocation>
</comment>
<feature type="domain" description="Sodium/calcium exchanger membrane region" evidence="9">
    <location>
        <begin position="93"/>
        <end position="228"/>
    </location>
</feature>
<evidence type="ECO:0000313" key="11">
    <source>
        <dbReference type="Proteomes" id="UP000837801"/>
    </source>
</evidence>
<evidence type="ECO:0000256" key="4">
    <source>
        <dbReference type="ARBA" id="ARBA00022692"/>
    </source>
</evidence>
<keyword evidence="5 7" id="KW-1133">Transmembrane helix</keyword>
<dbReference type="GO" id="GO:0016020">
    <property type="term" value="C:membrane"/>
    <property type="evidence" value="ECO:0007669"/>
    <property type="project" value="UniProtKB-SubCell"/>
</dbReference>
<evidence type="ECO:0000256" key="8">
    <source>
        <dbReference type="SAM" id="SignalP"/>
    </source>
</evidence>